<name>A0A4Q7NAZ6_9ACTN</name>
<evidence type="ECO:0000256" key="1">
    <source>
        <dbReference type="SAM" id="Phobius"/>
    </source>
</evidence>
<proteinExistence type="predicted"/>
<dbReference type="Pfam" id="PF10823">
    <property type="entry name" value="DUF2568"/>
    <property type="match status" value="1"/>
</dbReference>
<dbReference type="InterPro" id="IPR021214">
    <property type="entry name" value="DUF2568"/>
</dbReference>
<dbReference type="EMBL" id="SGXD01000005">
    <property type="protein sequence ID" value="RZS80128.1"/>
    <property type="molecule type" value="Genomic_DNA"/>
</dbReference>
<keyword evidence="3" id="KW-1185">Reference proteome</keyword>
<protein>
    <submittedName>
        <fullName evidence="2">Uncharacterized protein DUF2568</fullName>
    </submittedName>
</protein>
<dbReference type="Proteomes" id="UP000293638">
    <property type="component" value="Unassembled WGS sequence"/>
</dbReference>
<reference evidence="2 3" key="1">
    <citation type="submission" date="2019-02" db="EMBL/GenBank/DDBJ databases">
        <title>Genomic Encyclopedia of Type Strains, Phase IV (KMG-IV): sequencing the most valuable type-strain genomes for metagenomic binning, comparative biology and taxonomic classification.</title>
        <authorList>
            <person name="Goeker M."/>
        </authorList>
    </citation>
    <scope>NUCLEOTIDE SEQUENCE [LARGE SCALE GENOMIC DNA]</scope>
    <source>
        <strain evidence="2 3">DSM 45622</strain>
    </source>
</reference>
<dbReference type="AlphaFoldDB" id="A0A4Q7NAZ6"/>
<evidence type="ECO:0000313" key="2">
    <source>
        <dbReference type="EMBL" id="RZS80128.1"/>
    </source>
</evidence>
<accession>A0A4Q7NAZ6</accession>
<evidence type="ECO:0000313" key="3">
    <source>
        <dbReference type="Proteomes" id="UP000293638"/>
    </source>
</evidence>
<dbReference type="RefSeq" id="WP_165400369.1">
    <property type="nucleotide sequence ID" value="NZ_SGXD01000005.1"/>
</dbReference>
<keyword evidence="1" id="KW-1133">Transmembrane helix</keyword>
<keyword evidence="1" id="KW-0812">Transmembrane</keyword>
<gene>
    <name evidence="2" type="ORF">EV189_3609</name>
</gene>
<feature type="transmembrane region" description="Helical" evidence="1">
    <location>
        <begin position="34"/>
        <end position="55"/>
    </location>
</feature>
<comment type="caution">
    <text evidence="2">The sequence shown here is derived from an EMBL/GenBank/DDBJ whole genome shotgun (WGS) entry which is preliminary data.</text>
</comment>
<feature type="transmembrane region" description="Helical" evidence="1">
    <location>
        <begin position="7"/>
        <end position="28"/>
    </location>
</feature>
<sequence length="110" mass="10766">MQVVRAGVLAAIFGLELLALACVGRWGWHLAPGSAPGAVLAVVAVLVWAGVWGTFLSPRAQVAIPRAAATAGRAAMVGAAALGGAVSGWPSLAVALVVGWVACAAVEAAV</sequence>
<organism evidence="2 3">
    <name type="scientific">Motilibacter rhizosphaerae</name>
    <dbReference type="NCBI Taxonomy" id="598652"/>
    <lineage>
        <taxon>Bacteria</taxon>
        <taxon>Bacillati</taxon>
        <taxon>Actinomycetota</taxon>
        <taxon>Actinomycetes</taxon>
        <taxon>Motilibacterales</taxon>
        <taxon>Motilibacteraceae</taxon>
        <taxon>Motilibacter</taxon>
    </lineage>
</organism>
<keyword evidence="1" id="KW-0472">Membrane</keyword>